<evidence type="ECO:0000313" key="1">
    <source>
        <dbReference type="EMBL" id="EET85885.1"/>
    </source>
</evidence>
<accession>C6PY02</accession>
<evidence type="ECO:0000313" key="2">
    <source>
        <dbReference type="Proteomes" id="UP000004198"/>
    </source>
</evidence>
<protein>
    <submittedName>
        <fullName evidence="1">MutS-related protein</fullName>
    </submittedName>
</protein>
<dbReference type="InterPro" id="IPR036187">
    <property type="entry name" value="DNA_mismatch_repair_MutS_sf"/>
</dbReference>
<dbReference type="Proteomes" id="UP000004198">
    <property type="component" value="Unassembled WGS sequence"/>
</dbReference>
<dbReference type="EMBL" id="ACVI01000072">
    <property type="protein sequence ID" value="EET85885.1"/>
    <property type="molecule type" value="Genomic_DNA"/>
</dbReference>
<name>C6PY02_9CLOT</name>
<keyword evidence="2" id="KW-1185">Reference proteome</keyword>
<comment type="caution">
    <text evidence="1">The sequence shown here is derived from an EMBL/GenBank/DDBJ whole genome shotgun (WGS) entry which is preliminary data.</text>
</comment>
<dbReference type="SUPFAM" id="SSF48334">
    <property type="entry name" value="DNA repair protein MutS, domain III"/>
    <property type="match status" value="1"/>
</dbReference>
<dbReference type="eggNOG" id="COG1193">
    <property type="taxonomic scope" value="Bacteria"/>
</dbReference>
<sequence length="177" mass="20185">MDNTTLEKLHYYELKEIVKGYCASGLGKSLIDKLEPSTNIKVVNRRLDETSEGRALLDASYHIPFDGIFNVNPLIEKMEKGAALDPEELSTMENFLRGCRKLKLFMKDKEGYAPTLSSYSLNITDLSYIEEEINISISGNRVDSNASKELKKIRRQIDVCEGQIKGRLEKFLKNPYK</sequence>
<proteinExistence type="predicted"/>
<reference evidence="1 2" key="1">
    <citation type="submission" date="2009-06" db="EMBL/GenBank/DDBJ databases">
        <title>The draft genome of Clostridium carboxidivorans P7.</title>
        <authorList>
            <consortium name="US DOE Joint Genome Institute (JGI-PGF)"/>
            <person name="Lucas S."/>
            <person name="Copeland A."/>
            <person name="Lapidus A."/>
            <person name="Glavina del Rio T."/>
            <person name="Tice H."/>
            <person name="Bruce D."/>
            <person name="Goodwin L."/>
            <person name="Pitluck S."/>
            <person name="Larimer F."/>
            <person name="Land M.L."/>
            <person name="Hauser L."/>
            <person name="Hemme C.L."/>
        </authorList>
    </citation>
    <scope>NUCLEOTIDE SEQUENCE [LARGE SCALE GENOMIC DNA]</scope>
    <source>
        <strain evidence="1 2">P7</strain>
    </source>
</reference>
<gene>
    <name evidence="1" type="ORF">CcarbDRAFT_3669</name>
</gene>
<dbReference type="AlphaFoldDB" id="C6PY02"/>
<organism evidence="1 2">
    <name type="scientific">Clostridium carboxidivorans P7</name>
    <dbReference type="NCBI Taxonomy" id="536227"/>
    <lineage>
        <taxon>Bacteria</taxon>
        <taxon>Bacillati</taxon>
        <taxon>Bacillota</taxon>
        <taxon>Clostridia</taxon>
        <taxon>Eubacteriales</taxon>
        <taxon>Clostridiaceae</taxon>
        <taxon>Clostridium</taxon>
    </lineage>
</organism>